<name>A0A1G9GZI6_9GAMM</name>
<feature type="domain" description="Imelysin-like" evidence="4">
    <location>
        <begin position="55"/>
        <end position="415"/>
    </location>
</feature>
<dbReference type="RefSeq" id="WP_089725805.1">
    <property type="nucleotide sequence ID" value="NZ_FNGI01000001.1"/>
</dbReference>
<dbReference type="Gene3D" id="1.20.1420.20">
    <property type="entry name" value="M75 peptidase, HXXE motif"/>
    <property type="match status" value="1"/>
</dbReference>
<evidence type="ECO:0000256" key="2">
    <source>
        <dbReference type="ARBA" id="ARBA00022729"/>
    </source>
</evidence>
<evidence type="ECO:0000256" key="1">
    <source>
        <dbReference type="ARBA" id="ARBA00004196"/>
    </source>
</evidence>
<evidence type="ECO:0000256" key="3">
    <source>
        <dbReference type="SAM" id="SignalP"/>
    </source>
</evidence>
<dbReference type="OrthoDB" id="9764688at2"/>
<feature type="signal peptide" evidence="3">
    <location>
        <begin position="1"/>
        <end position="29"/>
    </location>
</feature>
<dbReference type="AlphaFoldDB" id="A0A1G9GZI6"/>
<evidence type="ECO:0000313" key="6">
    <source>
        <dbReference type="Proteomes" id="UP000198654"/>
    </source>
</evidence>
<dbReference type="EMBL" id="FNGI01000001">
    <property type="protein sequence ID" value="SDL06108.1"/>
    <property type="molecule type" value="Genomic_DNA"/>
</dbReference>
<dbReference type="Pfam" id="PF09375">
    <property type="entry name" value="Peptidase_M75"/>
    <property type="match status" value="1"/>
</dbReference>
<dbReference type="STRING" id="119000.SAMN05661010_00872"/>
<feature type="chain" id="PRO_5011649791" evidence="3">
    <location>
        <begin position="30"/>
        <end position="437"/>
    </location>
</feature>
<keyword evidence="6" id="KW-1185">Reference proteome</keyword>
<comment type="subcellular location">
    <subcellularLocation>
        <location evidence="1">Cell envelope</location>
    </subcellularLocation>
</comment>
<dbReference type="InterPro" id="IPR038352">
    <property type="entry name" value="Imelysin_sf"/>
</dbReference>
<gene>
    <name evidence="5" type="ORF">SAMN05661010_00872</name>
</gene>
<protein>
    <submittedName>
        <fullName evidence="5">Imelysin. Metallo peptidase. MEROPS family M75</fullName>
    </submittedName>
</protein>
<keyword evidence="2 3" id="KW-0732">Signal</keyword>
<evidence type="ECO:0000313" key="5">
    <source>
        <dbReference type="EMBL" id="SDL06108.1"/>
    </source>
</evidence>
<accession>A0A1G9GZI6</accession>
<organism evidence="5 6">
    <name type="scientific">Modicisalibacter muralis</name>
    <dbReference type="NCBI Taxonomy" id="119000"/>
    <lineage>
        <taxon>Bacteria</taxon>
        <taxon>Pseudomonadati</taxon>
        <taxon>Pseudomonadota</taxon>
        <taxon>Gammaproteobacteria</taxon>
        <taxon>Oceanospirillales</taxon>
        <taxon>Halomonadaceae</taxon>
        <taxon>Modicisalibacter</taxon>
    </lineage>
</organism>
<dbReference type="GO" id="GO:0030313">
    <property type="term" value="C:cell envelope"/>
    <property type="evidence" value="ECO:0007669"/>
    <property type="project" value="UniProtKB-SubCell"/>
</dbReference>
<dbReference type="Proteomes" id="UP000198654">
    <property type="component" value="Unassembled WGS sequence"/>
</dbReference>
<proteinExistence type="predicted"/>
<sequence>MPVSRFSLRPIAVVIAASAAATLSLTAHSDSTADQTSKQAVTQAAVVKNYTDLAFATFQDALTAAKALDAATDALIKAPSEETLKAAKQAWLAARVPYMQTEVLRFGNAIVDNWEGQLNAWPLDEGLIDYVDTGDYHYALGNAGAKANIIASQTINIGGESIDVSTLTPELLASLNEIGGSEANVATGYHAIEFLLWGQDLHGFEPGAGERPVTDYAQNDNCTHGNCERRATYLDAATDLLVNDLEWMVAQWSPDDADNYRAELLAMQPSAVIKKMLFGMGSLSLGELAGERMKVALEANSFEDEHDCFSDNTHNSHFYDAKGIQNVYLGTYTRINGSTVEGPSLAGLVAEANPELDATLTAQLETTMNAVGVMKKKAEAETKPVTFDMLIAPGNAEGAKVVSDSIVALVQQTGSIEKVARELGIESMQPDDAGHAF</sequence>
<reference evidence="5 6" key="1">
    <citation type="submission" date="2016-10" db="EMBL/GenBank/DDBJ databases">
        <authorList>
            <person name="de Groot N.N."/>
        </authorList>
    </citation>
    <scope>NUCLEOTIDE SEQUENCE [LARGE SCALE GENOMIC DNA]</scope>
    <source>
        <strain evidence="5 6">DSM 14789</strain>
    </source>
</reference>
<dbReference type="CDD" id="cd14657">
    <property type="entry name" value="Imelysin_IrpA-like"/>
    <property type="match status" value="1"/>
</dbReference>
<evidence type="ECO:0000259" key="4">
    <source>
        <dbReference type="Pfam" id="PF09375"/>
    </source>
</evidence>
<dbReference type="InterPro" id="IPR018976">
    <property type="entry name" value="Imelysin-like"/>
</dbReference>